<feature type="compositionally biased region" description="Low complexity" evidence="1">
    <location>
        <begin position="351"/>
        <end position="360"/>
    </location>
</feature>
<dbReference type="Proteomes" id="UP001567538">
    <property type="component" value="Unassembled WGS sequence"/>
</dbReference>
<feature type="region of interest" description="Disordered" evidence="1">
    <location>
        <begin position="328"/>
        <end position="361"/>
    </location>
</feature>
<dbReference type="PANTHER" id="PTHR31928:SF2">
    <property type="entry name" value="EXPRESSED PROTEIN"/>
    <property type="match status" value="1"/>
</dbReference>
<dbReference type="EMBL" id="JBEAFC010000004">
    <property type="protein sequence ID" value="KAL1559183.1"/>
    <property type="molecule type" value="Genomic_DNA"/>
</dbReference>
<dbReference type="Pfam" id="PF21647">
    <property type="entry name" value="DUF6857"/>
    <property type="match status" value="2"/>
</dbReference>
<feature type="domain" description="DUF6857" evidence="3">
    <location>
        <begin position="337"/>
        <end position="487"/>
    </location>
</feature>
<reference evidence="4 5" key="1">
    <citation type="submission" date="2024-06" db="EMBL/GenBank/DDBJ databases">
        <title>A chromosome level genome sequence of Diviner's sage (Salvia divinorum).</title>
        <authorList>
            <person name="Ford S.A."/>
            <person name="Ro D.-K."/>
            <person name="Ness R.W."/>
            <person name="Phillips M.A."/>
        </authorList>
    </citation>
    <scope>NUCLEOTIDE SEQUENCE [LARGE SCALE GENOMIC DNA]</scope>
    <source>
        <strain evidence="4">SAF-2024a</strain>
        <tissue evidence="4">Leaf</tissue>
    </source>
</reference>
<proteinExistence type="predicted"/>
<dbReference type="InterPro" id="IPR010341">
    <property type="entry name" value="DUF936_pln"/>
</dbReference>
<sequence length="493" mass="54418">MASLVPGVLMKLLQSIDSNLKVRGEYRSALLQVISIVPAISGSELWPDDGFFVKVSDSSHSTYVSLSKADTELILNNKLQLGQFFYVDKMEAGTPVPTLVGVRPVPGRHPFVGNPKDLMQLLEGSHKLVVAEPTKEEESGGKKRIVIKEDKTGVSSRYMQGLVKHKSQGMELDGKENESNDTGVAKTLASFRSKHTNIETRVSSPEGSTKKSETYSKILTANKQEIIINSNSMVNGNNKKQQSTDGIISWCNLPPTLVKPGKGMLRKGHLASLVAAQAQKEASLAANLAKCLSMFADIYSSASPQNPHLHLSRFFTLQNMIEKADATTHTQGADSSALQEKNKFSRKSGKNMNMNMNTNTPKTMRISSQLSSADKQEWSKLDNSKEMMELLRTLTNETQSWFLNFLEEALEVGFQEKKGKESSARVLEQNSHIALTLSQLKQANEWLDKVRSSSGLEKSEVLGRIDELKQKVYACLLVHIDFAASALDTRKSL</sequence>
<dbReference type="PANTHER" id="PTHR31928">
    <property type="entry name" value="EXPRESSED PROTEIN"/>
    <property type="match status" value="1"/>
</dbReference>
<dbReference type="AlphaFoldDB" id="A0ABD1HRT1"/>
<dbReference type="InterPro" id="IPR048297">
    <property type="entry name" value="DUF936_dom_pln"/>
</dbReference>
<feature type="domain" description="DUF936" evidence="2">
    <location>
        <begin position="4"/>
        <end position="119"/>
    </location>
</feature>
<dbReference type="Pfam" id="PF06075">
    <property type="entry name" value="DUF936"/>
    <property type="match status" value="1"/>
</dbReference>
<dbReference type="InterPro" id="IPR049172">
    <property type="entry name" value="DUF6857_pln"/>
</dbReference>
<feature type="domain" description="DUF6857" evidence="3">
    <location>
        <begin position="240"/>
        <end position="336"/>
    </location>
</feature>
<evidence type="ECO:0000259" key="3">
    <source>
        <dbReference type="Pfam" id="PF21647"/>
    </source>
</evidence>
<accession>A0ABD1HRT1</accession>
<evidence type="ECO:0000259" key="2">
    <source>
        <dbReference type="Pfam" id="PF06075"/>
    </source>
</evidence>
<evidence type="ECO:0000313" key="4">
    <source>
        <dbReference type="EMBL" id="KAL1559183.1"/>
    </source>
</evidence>
<name>A0ABD1HRT1_SALDI</name>
<evidence type="ECO:0000256" key="1">
    <source>
        <dbReference type="SAM" id="MobiDB-lite"/>
    </source>
</evidence>
<comment type="caution">
    <text evidence="4">The sequence shown here is derived from an EMBL/GenBank/DDBJ whole genome shotgun (WGS) entry which is preliminary data.</text>
</comment>
<feature type="compositionally biased region" description="Polar residues" evidence="1">
    <location>
        <begin position="328"/>
        <end position="339"/>
    </location>
</feature>
<evidence type="ECO:0000313" key="5">
    <source>
        <dbReference type="Proteomes" id="UP001567538"/>
    </source>
</evidence>
<protein>
    <recommendedName>
        <fullName evidence="6">DUF936 family protein</fullName>
    </recommendedName>
</protein>
<keyword evidence="5" id="KW-1185">Reference proteome</keyword>
<evidence type="ECO:0008006" key="6">
    <source>
        <dbReference type="Google" id="ProtNLM"/>
    </source>
</evidence>
<organism evidence="4 5">
    <name type="scientific">Salvia divinorum</name>
    <name type="common">Maria pastora</name>
    <name type="synonym">Diviner's sage</name>
    <dbReference type="NCBI Taxonomy" id="28513"/>
    <lineage>
        <taxon>Eukaryota</taxon>
        <taxon>Viridiplantae</taxon>
        <taxon>Streptophyta</taxon>
        <taxon>Embryophyta</taxon>
        <taxon>Tracheophyta</taxon>
        <taxon>Spermatophyta</taxon>
        <taxon>Magnoliopsida</taxon>
        <taxon>eudicotyledons</taxon>
        <taxon>Gunneridae</taxon>
        <taxon>Pentapetalae</taxon>
        <taxon>asterids</taxon>
        <taxon>lamiids</taxon>
        <taxon>Lamiales</taxon>
        <taxon>Lamiaceae</taxon>
        <taxon>Nepetoideae</taxon>
        <taxon>Mentheae</taxon>
        <taxon>Salviinae</taxon>
        <taxon>Salvia</taxon>
        <taxon>Salvia subgen. Calosphace</taxon>
    </lineage>
</organism>
<gene>
    <name evidence="4" type="ORF">AAHA92_09553</name>
</gene>